<dbReference type="AlphaFoldDB" id="A0ABD1MVT6"/>
<feature type="region of interest" description="Disordered" evidence="1">
    <location>
        <begin position="60"/>
        <end position="82"/>
    </location>
</feature>
<evidence type="ECO:0000256" key="1">
    <source>
        <dbReference type="SAM" id="MobiDB-lite"/>
    </source>
</evidence>
<protein>
    <submittedName>
        <fullName evidence="2">Uncharacterized protein</fullName>
    </submittedName>
</protein>
<organism evidence="2 3">
    <name type="scientific">Flemingia macrophylla</name>
    <dbReference type="NCBI Taxonomy" id="520843"/>
    <lineage>
        <taxon>Eukaryota</taxon>
        <taxon>Viridiplantae</taxon>
        <taxon>Streptophyta</taxon>
        <taxon>Embryophyta</taxon>
        <taxon>Tracheophyta</taxon>
        <taxon>Spermatophyta</taxon>
        <taxon>Magnoliopsida</taxon>
        <taxon>eudicotyledons</taxon>
        <taxon>Gunneridae</taxon>
        <taxon>Pentapetalae</taxon>
        <taxon>rosids</taxon>
        <taxon>fabids</taxon>
        <taxon>Fabales</taxon>
        <taxon>Fabaceae</taxon>
        <taxon>Papilionoideae</taxon>
        <taxon>50 kb inversion clade</taxon>
        <taxon>NPAAA clade</taxon>
        <taxon>indigoferoid/millettioid clade</taxon>
        <taxon>Phaseoleae</taxon>
        <taxon>Flemingia</taxon>
    </lineage>
</organism>
<keyword evidence="3" id="KW-1185">Reference proteome</keyword>
<evidence type="ECO:0000313" key="3">
    <source>
        <dbReference type="Proteomes" id="UP001603857"/>
    </source>
</evidence>
<proteinExistence type="predicted"/>
<name>A0ABD1MVT6_9FABA</name>
<reference evidence="2 3" key="1">
    <citation type="submission" date="2024-08" db="EMBL/GenBank/DDBJ databases">
        <title>Insights into the chromosomal genome structure of Flemingia macrophylla.</title>
        <authorList>
            <person name="Ding Y."/>
            <person name="Zhao Y."/>
            <person name="Bi W."/>
            <person name="Wu M."/>
            <person name="Zhao G."/>
            <person name="Gong Y."/>
            <person name="Li W."/>
            <person name="Zhang P."/>
        </authorList>
    </citation>
    <scope>NUCLEOTIDE SEQUENCE [LARGE SCALE GENOMIC DNA]</scope>
    <source>
        <strain evidence="2">DYQJB</strain>
        <tissue evidence="2">Leaf</tissue>
    </source>
</reference>
<dbReference type="Proteomes" id="UP001603857">
    <property type="component" value="Unassembled WGS sequence"/>
</dbReference>
<sequence length="82" mass="8727">MAGTTASVAMELFIGPQRHHPLDPDGTIPSNHLHNFEHSSISITFFLYAACAIVLTGPTSRPTSDLPTWGFGHPPSCPKGVS</sequence>
<evidence type="ECO:0000313" key="2">
    <source>
        <dbReference type="EMBL" id="KAL2339140.1"/>
    </source>
</evidence>
<gene>
    <name evidence="2" type="ORF">Fmac_013586</name>
</gene>
<dbReference type="EMBL" id="JBGMDY010000004">
    <property type="protein sequence ID" value="KAL2339140.1"/>
    <property type="molecule type" value="Genomic_DNA"/>
</dbReference>
<accession>A0ABD1MVT6</accession>
<comment type="caution">
    <text evidence="2">The sequence shown here is derived from an EMBL/GenBank/DDBJ whole genome shotgun (WGS) entry which is preliminary data.</text>
</comment>